<sequence>MTASSIATDVRGALKTSLASVAANVYDSVPEAPMVPFAAIVPNAPYMETVLINKAAIKVKLNYIITLGVASYSNAASLDNIEQLTISILAALPSGYTLGNVSNPIPVSIGASEILACEIEVSTYYTQTN</sequence>
<dbReference type="EMBL" id="LR797161">
    <property type="protein sequence ID" value="CAB4191004.1"/>
    <property type="molecule type" value="Genomic_DNA"/>
</dbReference>
<proteinExistence type="predicted"/>
<accession>A0A6J5RH01</accession>
<reference evidence="2" key="1">
    <citation type="submission" date="2020-05" db="EMBL/GenBank/DDBJ databases">
        <authorList>
            <person name="Chiriac C."/>
            <person name="Salcher M."/>
            <person name="Ghai R."/>
            <person name="Kavagutti S V."/>
        </authorList>
    </citation>
    <scope>NUCLEOTIDE SEQUENCE</scope>
</reference>
<evidence type="ECO:0000313" key="1">
    <source>
        <dbReference type="EMBL" id="CAB4145336.1"/>
    </source>
</evidence>
<name>A0A6J5RH01_9CAUD</name>
<organism evidence="2">
    <name type="scientific">uncultured Caudovirales phage</name>
    <dbReference type="NCBI Taxonomy" id="2100421"/>
    <lineage>
        <taxon>Viruses</taxon>
        <taxon>Duplodnaviria</taxon>
        <taxon>Heunggongvirae</taxon>
        <taxon>Uroviricota</taxon>
        <taxon>Caudoviricetes</taxon>
        <taxon>Peduoviridae</taxon>
        <taxon>Maltschvirus</taxon>
        <taxon>Maltschvirus maltsch</taxon>
    </lineage>
</organism>
<gene>
    <name evidence="2" type="ORF">UFOVP1220_3</name>
    <name evidence="1" type="ORF">UFOVP490_2</name>
</gene>
<evidence type="ECO:0000313" key="2">
    <source>
        <dbReference type="EMBL" id="CAB4191004.1"/>
    </source>
</evidence>
<dbReference type="EMBL" id="LR796448">
    <property type="protein sequence ID" value="CAB4145336.1"/>
    <property type="molecule type" value="Genomic_DNA"/>
</dbReference>
<protein>
    <submittedName>
        <fullName evidence="2">Uncharacterized protein</fullName>
    </submittedName>
</protein>